<comment type="caution">
    <text evidence="2">The sequence shown here is derived from an EMBL/GenBank/DDBJ whole genome shotgun (WGS) entry which is preliminary data.</text>
</comment>
<protein>
    <submittedName>
        <fullName evidence="2">Uncharacterized protein</fullName>
    </submittedName>
</protein>
<feature type="chain" id="PRO_5003532519" evidence="1">
    <location>
        <begin position="25"/>
        <end position="162"/>
    </location>
</feature>
<gene>
    <name evidence="2" type="ORF">M7I_2665</name>
</gene>
<dbReference type="OrthoDB" id="10319881at2759"/>
<name>H0EJD9_GLAL7</name>
<proteinExistence type="predicted"/>
<evidence type="ECO:0000256" key="1">
    <source>
        <dbReference type="SAM" id="SignalP"/>
    </source>
</evidence>
<evidence type="ECO:0000313" key="3">
    <source>
        <dbReference type="Proteomes" id="UP000005446"/>
    </source>
</evidence>
<evidence type="ECO:0000313" key="2">
    <source>
        <dbReference type="EMBL" id="EHL01332.1"/>
    </source>
</evidence>
<dbReference type="AlphaFoldDB" id="H0EJD9"/>
<accession>H0EJD9</accession>
<dbReference type="InParanoid" id="H0EJD9"/>
<dbReference type="Proteomes" id="UP000005446">
    <property type="component" value="Unassembled WGS sequence"/>
</dbReference>
<feature type="signal peptide" evidence="1">
    <location>
        <begin position="1"/>
        <end position="24"/>
    </location>
</feature>
<dbReference type="HOGENOM" id="CLU_1635565_0_0_1"/>
<sequence length="162" mass="18300">MASRIFTLLLLLTTFNSIAGWTLAAPKSQVHLQVSEPQTQHTQNDLDSTSATKLTPALTRELFEEIQHLRVDYEGYVKRYDRSMNLVVKKRGDVREVKKVVDGMVVKIAKDGVKENLALRLDVMRLLDLVDTVSDEMGILKGYMVDVKQKLGKLANLVENTE</sequence>
<keyword evidence="3" id="KW-1185">Reference proteome</keyword>
<reference evidence="2 3" key="1">
    <citation type="journal article" date="2012" name="Eukaryot. Cell">
        <title>Genome sequence of the fungus Glarea lozoyensis: the first genome sequence of a species from the Helotiaceae family.</title>
        <authorList>
            <person name="Youssar L."/>
            <person name="Gruening B.A."/>
            <person name="Erxleben A."/>
            <person name="Guenther S."/>
            <person name="Huettel W."/>
        </authorList>
    </citation>
    <scope>NUCLEOTIDE SEQUENCE [LARGE SCALE GENOMIC DNA]</scope>
    <source>
        <strain evidence="3">ATCC 74030 / MF5533</strain>
    </source>
</reference>
<keyword evidence="1" id="KW-0732">Signal</keyword>
<dbReference type="EMBL" id="AGUE01000055">
    <property type="protein sequence ID" value="EHL01332.1"/>
    <property type="molecule type" value="Genomic_DNA"/>
</dbReference>
<organism evidence="2 3">
    <name type="scientific">Glarea lozoyensis (strain ATCC 74030 / MF5533)</name>
    <dbReference type="NCBI Taxonomy" id="1104152"/>
    <lineage>
        <taxon>Eukaryota</taxon>
        <taxon>Fungi</taxon>
        <taxon>Dikarya</taxon>
        <taxon>Ascomycota</taxon>
        <taxon>Pezizomycotina</taxon>
        <taxon>Leotiomycetes</taxon>
        <taxon>Helotiales</taxon>
        <taxon>Helotiaceae</taxon>
        <taxon>Glarea</taxon>
    </lineage>
</organism>